<feature type="compositionally biased region" description="Polar residues" evidence="6">
    <location>
        <begin position="191"/>
        <end position="204"/>
    </location>
</feature>
<dbReference type="GO" id="GO:0006367">
    <property type="term" value="P:transcription initiation at RNA polymerase II promoter"/>
    <property type="evidence" value="ECO:0007669"/>
    <property type="project" value="TreeGrafter"/>
</dbReference>
<dbReference type="InterPro" id="IPR045144">
    <property type="entry name" value="TAF4"/>
</dbReference>
<dbReference type="PANTHER" id="PTHR15138:SF14">
    <property type="entry name" value="TRANSCRIPTION INITIATION FACTOR TFIID SUBUNIT 4"/>
    <property type="match status" value="1"/>
</dbReference>
<evidence type="ECO:0000256" key="4">
    <source>
        <dbReference type="ARBA" id="ARBA00023163"/>
    </source>
</evidence>
<comment type="subcellular location">
    <subcellularLocation>
        <location evidence="1">Nucleus</location>
    </subcellularLocation>
</comment>
<feature type="region of interest" description="Disordered" evidence="6">
    <location>
        <begin position="186"/>
        <end position="205"/>
    </location>
</feature>
<evidence type="ECO:0000256" key="1">
    <source>
        <dbReference type="ARBA" id="ARBA00004123"/>
    </source>
</evidence>
<proteinExistence type="inferred from homology"/>
<evidence type="ECO:0000256" key="3">
    <source>
        <dbReference type="ARBA" id="ARBA00023015"/>
    </source>
</evidence>
<accession>A0A6T5YNA1</accession>
<gene>
    <name evidence="8" type="ORF">OMED0930_LOCUS4238</name>
</gene>
<reference evidence="8" key="1">
    <citation type="submission" date="2021-01" db="EMBL/GenBank/DDBJ databases">
        <authorList>
            <person name="Corre E."/>
            <person name="Pelletier E."/>
            <person name="Niang G."/>
            <person name="Scheremetjew M."/>
            <person name="Finn R."/>
            <person name="Kale V."/>
            <person name="Holt S."/>
            <person name="Cochrane G."/>
            <person name="Meng A."/>
            <person name="Brown T."/>
            <person name="Cohen L."/>
        </authorList>
    </citation>
    <scope>NUCLEOTIDE SEQUENCE</scope>
    <source>
        <strain evidence="8">Clade-D-RCC1621</strain>
    </source>
</reference>
<feature type="region of interest" description="Disordered" evidence="6">
    <location>
        <begin position="103"/>
        <end position="124"/>
    </location>
</feature>
<dbReference type="GO" id="GO:0005669">
    <property type="term" value="C:transcription factor TFIID complex"/>
    <property type="evidence" value="ECO:0007669"/>
    <property type="project" value="InterPro"/>
</dbReference>
<comment type="similarity">
    <text evidence="2">Belongs to the TAF4 family.</text>
</comment>
<dbReference type="EMBL" id="HBFO01006092">
    <property type="protein sequence ID" value="CAD8813143.1"/>
    <property type="molecule type" value="Transcribed_RNA"/>
</dbReference>
<feature type="domain" description="Transcription initiation factor TFIID component TAF4 C-terminal" evidence="7">
    <location>
        <begin position="142"/>
        <end position="336"/>
    </location>
</feature>
<organism evidence="8">
    <name type="scientific">Ostreococcus mediterraneus</name>
    <dbReference type="NCBI Taxonomy" id="1486918"/>
    <lineage>
        <taxon>Eukaryota</taxon>
        <taxon>Viridiplantae</taxon>
        <taxon>Chlorophyta</taxon>
        <taxon>Mamiellophyceae</taxon>
        <taxon>Mamiellales</taxon>
        <taxon>Bathycoccaceae</taxon>
        <taxon>Ostreococcus</taxon>
    </lineage>
</organism>
<dbReference type="InterPro" id="IPR007900">
    <property type="entry name" value="TAF4_C"/>
</dbReference>
<evidence type="ECO:0000256" key="6">
    <source>
        <dbReference type="SAM" id="MobiDB-lite"/>
    </source>
</evidence>
<keyword evidence="5" id="KW-0539">Nucleus</keyword>
<keyword evidence="3" id="KW-0805">Transcription regulation</keyword>
<evidence type="ECO:0000256" key="2">
    <source>
        <dbReference type="ARBA" id="ARBA00006178"/>
    </source>
</evidence>
<evidence type="ECO:0000259" key="7">
    <source>
        <dbReference type="Pfam" id="PF05236"/>
    </source>
</evidence>
<name>A0A6T5YNA1_9CHLO</name>
<dbReference type="PANTHER" id="PTHR15138">
    <property type="entry name" value="TRANSCRIPTION INITIATION FACTOR TFIID SUBUNIT 4"/>
    <property type="match status" value="1"/>
</dbReference>
<keyword evidence="4" id="KW-0804">Transcription</keyword>
<evidence type="ECO:0000256" key="5">
    <source>
        <dbReference type="ARBA" id="ARBA00023242"/>
    </source>
</evidence>
<dbReference type="AlphaFoldDB" id="A0A6T5YNA1"/>
<evidence type="ECO:0000313" key="8">
    <source>
        <dbReference type="EMBL" id="CAD8813143.1"/>
    </source>
</evidence>
<protein>
    <recommendedName>
        <fullName evidence="7">Transcription initiation factor TFIID component TAF4 C-terminal domain-containing protein</fullName>
    </recommendedName>
</protein>
<dbReference type="GO" id="GO:0003677">
    <property type="term" value="F:DNA binding"/>
    <property type="evidence" value="ECO:0007669"/>
    <property type="project" value="TreeGrafter"/>
</dbReference>
<dbReference type="GO" id="GO:0016251">
    <property type="term" value="F:RNA polymerase II general transcription initiation factor activity"/>
    <property type="evidence" value="ECO:0007669"/>
    <property type="project" value="TreeGrafter"/>
</dbReference>
<sequence>MSGIAVDPVEAQTPQLHLSTFLLHVRKYESTEGFGALVEAYFSNKTGGHVNKQNAFRDIYLERRVCVLKAAYELFTKSSPVSSSKEVFQDVTEVGVRPRNVHQNELQGCGTGNPRSDRTNSLQLSNNSQRRHLEVFVKQRLHLLRKYNIRRITDDVIDVSFMGLKSRLELFLNTVVTISRSHGARTRTSRKVSSPRQSVRQLNASAEERQNLRCAEERKALILAGETLKRGRVAPDDDDQLKEKVTKVLQEEEDRARAMAANEAARSALGGDAKYLRWSLKNSQNKQSTTERESTLTCLPEPLIPKAQEILKRSITLTDLFLAMHREAPVRTSSMRRKQQYLAQVKMTSSIN</sequence>
<dbReference type="Pfam" id="PF05236">
    <property type="entry name" value="TAF4"/>
    <property type="match status" value="1"/>
</dbReference>